<dbReference type="Proteomes" id="UP000579812">
    <property type="component" value="Unassembled WGS sequence"/>
</dbReference>
<evidence type="ECO:0000256" key="3">
    <source>
        <dbReference type="ARBA" id="ARBA00022475"/>
    </source>
</evidence>
<dbReference type="Gene3D" id="3.40.50.11530">
    <property type="match status" value="1"/>
</dbReference>
<keyword evidence="16" id="KW-1185">Reference proteome</keyword>
<dbReference type="PANTHER" id="PTHR15583">
    <property type="entry name" value="INTERLEUKIN-17 RECEPTOR"/>
    <property type="match status" value="1"/>
</dbReference>
<comment type="subcellular location">
    <subcellularLocation>
        <location evidence="1">Cell membrane</location>
        <topology evidence="1">Single-pass membrane protein</topology>
    </subcellularLocation>
    <subcellularLocation>
        <location evidence="2">Membrane</location>
        <topology evidence="2">Single-pass type I membrane protein</topology>
    </subcellularLocation>
</comment>
<organism evidence="15 16">
    <name type="scientific">Onychostoma macrolepis</name>
    <dbReference type="NCBI Taxonomy" id="369639"/>
    <lineage>
        <taxon>Eukaryota</taxon>
        <taxon>Metazoa</taxon>
        <taxon>Chordata</taxon>
        <taxon>Craniata</taxon>
        <taxon>Vertebrata</taxon>
        <taxon>Euteleostomi</taxon>
        <taxon>Actinopterygii</taxon>
        <taxon>Neopterygii</taxon>
        <taxon>Teleostei</taxon>
        <taxon>Ostariophysi</taxon>
        <taxon>Cypriniformes</taxon>
        <taxon>Cyprinidae</taxon>
        <taxon>Acrossocheilinae</taxon>
        <taxon>Onychostoma</taxon>
    </lineage>
</organism>
<dbReference type="AlphaFoldDB" id="A0A7J6CQD7"/>
<dbReference type="InterPro" id="IPR039465">
    <property type="entry name" value="IL-17_rcpt-like"/>
</dbReference>
<gene>
    <name evidence="15" type="ORF">G5714_008809</name>
</gene>
<evidence type="ECO:0008006" key="17">
    <source>
        <dbReference type="Google" id="ProtNLM"/>
    </source>
</evidence>
<evidence type="ECO:0000256" key="1">
    <source>
        <dbReference type="ARBA" id="ARBA00004162"/>
    </source>
</evidence>
<dbReference type="GO" id="GO:0005886">
    <property type="term" value="C:plasma membrane"/>
    <property type="evidence" value="ECO:0007669"/>
    <property type="project" value="UniProtKB-SubCell"/>
</dbReference>
<keyword evidence="4 11" id="KW-0812">Transmembrane</keyword>
<feature type="transmembrane region" description="Helical" evidence="11">
    <location>
        <begin position="454"/>
        <end position="479"/>
    </location>
</feature>
<proteinExistence type="predicted"/>
<sequence length="765" mass="84925">MYKPSLVAHVVLLFVSFKWSVSVLDRVRVRQEWSGPERELPELRLWTLRWQDLLDVCVRVRLSVRPLVANESLLIELSDSETGDSNTLFMWNQSNTLRWISSSGEPLFQPRKAKIQKHVKNVTSHQAFWNVRYDCFPAQPGSTVSVSVHSHGHVLISTSYLVENTDTDDPVPKASVTVDEHAKHFTVRMDTDRGEVEMSLCYKNSHAVCEVFDSDKTDLKVKTFNLSFPYLIPCVCVQLWFPGTDSRRNTQCPLKERALPHGGDILSSSSVRVRGSVLEWKPLCPADQSDPSVSLCWLIHMQNSYCVPAPNTTLHRTKLVRDDPTNIQYNVSAVDKHPQMCVKFSLNGSGRVFCPFESEGRSEWSVVVVPGSLHLLLHLSSSIAASFAAQLCTREGETCLSQGNVISRRVDGGATEAELSVPFPFLSSGLCAQVWRLDLHGRRISCPDFAHRRWGLITGTALTLLAAVTVLLCITCYLVKKSTSVWRSAERHPVLLVCSSNDAAHVAAVCSLASGLQGELLMDVRLAQWASSLAHLGPVPWLYGQCQAVQKAGGLVLIAWSPDAQQAFLRQAKSDRVAGSEFSETGLYSAVEEEEQKYCDGEWMENPVESSSITAPVLNAALSCLWTGIHSDGHGRGFGLVCFQGLNNSSSSTYIPKQLRCVPKYCLPKDLSSLLHNLGEPTRAQGSVRCWPRLLSKALSFFMWRQLAPRLKAGLPAPSVPKCSRKSVSGTKRKTWKQKKRRIKACLSRKECSKKHSAPELLGAC</sequence>
<evidence type="ECO:0000256" key="9">
    <source>
        <dbReference type="ARBA" id="ARBA00023180"/>
    </source>
</evidence>
<dbReference type="EMBL" id="JAAMOB010000008">
    <property type="protein sequence ID" value="KAF4109557.1"/>
    <property type="molecule type" value="Genomic_DNA"/>
</dbReference>
<keyword evidence="5 12" id="KW-0732">Signal</keyword>
<dbReference type="OrthoDB" id="9894203at2759"/>
<evidence type="ECO:0000313" key="16">
    <source>
        <dbReference type="Proteomes" id="UP000579812"/>
    </source>
</evidence>
<keyword evidence="7 11" id="KW-0472">Membrane</keyword>
<dbReference type="InterPro" id="IPR027841">
    <property type="entry name" value="IL-17_rcpt_C/E_N"/>
</dbReference>
<evidence type="ECO:0000256" key="6">
    <source>
        <dbReference type="ARBA" id="ARBA00022989"/>
    </source>
</evidence>
<feature type="domain" description="Interleukin-17 receptor C/E N-terminal" evidence="14">
    <location>
        <begin position="220"/>
        <end position="439"/>
    </location>
</feature>
<evidence type="ECO:0000256" key="8">
    <source>
        <dbReference type="ARBA" id="ARBA00023170"/>
    </source>
</evidence>
<keyword evidence="10" id="KW-0395">Inflammatory response</keyword>
<name>A0A7J6CQD7_9TELE</name>
<evidence type="ECO:0000313" key="15">
    <source>
        <dbReference type="EMBL" id="KAF4109557.1"/>
    </source>
</evidence>
<dbReference type="PANTHER" id="PTHR15583:SF21">
    <property type="entry name" value="INTERLEUKIN-17 RECEPTOR E-LIKE"/>
    <property type="match status" value="1"/>
</dbReference>
<evidence type="ECO:0000256" key="12">
    <source>
        <dbReference type="SAM" id="SignalP"/>
    </source>
</evidence>
<evidence type="ECO:0000259" key="13">
    <source>
        <dbReference type="Pfam" id="PF08357"/>
    </source>
</evidence>
<protein>
    <recommendedName>
        <fullName evidence="17">Interleukin 17 receptor E</fullName>
    </recommendedName>
</protein>
<feature type="chain" id="PRO_5029687701" description="Interleukin 17 receptor E" evidence="12">
    <location>
        <begin position="21"/>
        <end position="765"/>
    </location>
</feature>
<feature type="domain" description="SEFIR" evidence="13">
    <location>
        <begin position="493"/>
        <end position="678"/>
    </location>
</feature>
<evidence type="ECO:0000256" key="7">
    <source>
        <dbReference type="ARBA" id="ARBA00023136"/>
    </source>
</evidence>
<dbReference type="InterPro" id="IPR013568">
    <property type="entry name" value="SEFIR_dom"/>
</dbReference>
<evidence type="ECO:0000256" key="5">
    <source>
        <dbReference type="ARBA" id="ARBA00022729"/>
    </source>
</evidence>
<evidence type="ECO:0000256" key="4">
    <source>
        <dbReference type="ARBA" id="ARBA00022692"/>
    </source>
</evidence>
<keyword evidence="8" id="KW-0675">Receptor</keyword>
<keyword evidence="6 11" id="KW-1133">Transmembrane helix</keyword>
<dbReference type="GO" id="GO:0006954">
    <property type="term" value="P:inflammatory response"/>
    <property type="evidence" value="ECO:0007669"/>
    <property type="project" value="UniProtKB-KW"/>
</dbReference>
<dbReference type="Pfam" id="PF15037">
    <property type="entry name" value="IL17_R_N"/>
    <property type="match status" value="1"/>
</dbReference>
<keyword evidence="3" id="KW-1003">Cell membrane</keyword>
<reference evidence="15 16" key="1">
    <citation type="submission" date="2020-04" db="EMBL/GenBank/DDBJ databases">
        <title>Chromosome-level genome assembly of a cyprinid fish Onychostoma macrolepis by integration of Nanopore Sequencing, Bionano and Hi-C technology.</title>
        <authorList>
            <person name="Wang D."/>
        </authorList>
    </citation>
    <scope>NUCLEOTIDE SEQUENCE [LARGE SCALE GENOMIC DNA]</scope>
    <source>
        <strain evidence="15">SWU-2019</strain>
        <tissue evidence="15">Muscle</tissue>
    </source>
</reference>
<evidence type="ECO:0000256" key="11">
    <source>
        <dbReference type="SAM" id="Phobius"/>
    </source>
</evidence>
<keyword evidence="9" id="KW-0325">Glycoprotein</keyword>
<evidence type="ECO:0000256" key="2">
    <source>
        <dbReference type="ARBA" id="ARBA00004479"/>
    </source>
</evidence>
<evidence type="ECO:0000259" key="14">
    <source>
        <dbReference type="Pfam" id="PF15037"/>
    </source>
</evidence>
<evidence type="ECO:0000256" key="10">
    <source>
        <dbReference type="ARBA" id="ARBA00023198"/>
    </source>
</evidence>
<dbReference type="GO" id="GO:0030368">
    <property type="term" value="F:interleukin-17 receptor activity"/>
    <property type="evidence" value="ECO:0007669"/>
    <property type="project" value="InterPro"/>
</dbReference>
<feature type="signal peptide" evidence="12">
    <location>
        <begin position="1"/>
        <end position="20"/>
    </location>
</feature>
<comment type="caution">
    <text evidence="15">The sequence shown here is derived from an EMBL/GenBank/DDBJ whole genome shotgun (WGS) entry which is preliminary data.</text>
</comment>
<dbReference type="Pfam" id="PF08357">
    <property type="entry name" value="SEFIR"/>
    <property type="match status" value="1"/>
</dbReference>
<accession>A0A7J6CQD7</accession>